<gene>
    <name evidence="1" type="ORF">SAMN04488101_106124</name>
</gene>
<sequence length="233" mass="25557">MKCKTILLLGLSVLTVSCKKITNVEVVDGVNTGKLSYKLNDDSGKGLAGVKVSVYDTETNFSTSSPNPNALVGTVLTDHEGVAYFSDLLPKNYLVTTDSPTVNKVKYRTDEFVQIVADIEKKKVIKVSEFSGLLNIRLISNIDYRTPLKNLGVAAHPVSGVRLNSDNVADVAKASTLKGVTDENGFVSIKVPSNITFDFIVYHLIHRNLGWGHGNYRVGKEEKNIITLYTYPF</sequence>
<evidence type="ECO:0008006" key="3">
    <source>
        <dbReference type="Google" id="ProtNLM"/>
    </source>
</evidence>
<dbReference type="OrthoDB" id="704982at2"/>
<reference evidence="1 2" key="1">
    <citation type="submission" date="2017-04" db="EMBL/GenBank/DDBJ databases">
        <authorList>
            <person name="Afonso C.L."/>
            <person name="Miller P.J."/>
            <person name="Scott M.A."/>
            <person name="Spackman E."/>
            <person name="Goraichik I."/>
            <person name="Dimitrov K.M."/>
            <person name="Suarez D.L."/>
            <person name="Swayne D.E."/>
        </authorList>
    </citation>
    <scope>NUCLEOTIDE SEQUENCE [LARGE SCALE GENOMIC DNA]</scope>
    <source>
        <strain evidence="1 2">DSM 19625</strain>
    </source>
</reference>
<protein>
    <recommendedName>
        <fullName evidence="3">Cna protein B-type domain-containing protein</fullName>
    </recommendedName>
</protein>
<dbReference type="RefSeq" id="WP_084289730.1">
    <property type="nucleotide sequence ID" value="NZ_FWYB01000006.1"/>
</dbReference>
<name>A0A1W2DB35_9SPHI</name>
<keyword evidence="2" id="KW-1185">Reference proteome</keyword>
<evidence type="ECO:0000313" key="1">
    <source>
        <dbReference type="EMBL" id="SMC94719.1"/>
    </source>
</evidence>
<evidence type="ECO:0000313" key="2">
    <source>
        <dbReference type="Proteomes" id="UP000192678"/>
    </source>
</evidence>
<proteinExistence type="predicted"/>
<dbReference type="InterPro" id="IPR013783">
    <property type="entry name" value="Ig-like_fold"/>
</dbReference>
<dbReference type="EMBL" id="FWYB01000006">
    <property type="protein sequence ID" value="SMC94719.1"/>
    <property type="molecule type" value="Genomic_DNA"/>
</dbReference>
<dbReference type="Gene3D" id="2.60.40.10">
    <property type="entry name" value="Immunoglobulins"/>
    <property type="match status" value="1"/>
</dbReference>
<dbReference type="SUPFAM" id="SSF49478">
    <property type="entry name" value="Cna protein B-type domain"/>
    <property type="match status" value="1"/>
</dbReference>
<dbReference type="PROSITE" id="PS51257">
    <property type="entry name" value="PROKAR_LIPOPROTEIN"/>
    <property type="match status" value="1"/>
</dbReference>
<accession>A0A1W2DB35</accession>
<dbReference type="Proteomes" id="UP000192678">
    <property type="component" value="Unassembled WGS sequence"/>
</dbReference>
<organism evidence="1 2">
    <name type="scientific">Pedobacter nyackensis</name>
    <dbReference type="NCBI Taxonomy" id="475255"/>
    <lineage>
        <taxon>Bacteria</taxon>
        <taxon>Pseudomonadati</taxon>
        <taxon>Bacteroidota</taxon>
        <taxon>Sphingobacteriia</taxon>
        <taxon>Sphingobacteriales</taxon>
        <taxon>Sphingobacteriaceae</taxon>
        <taxon>Pedobacter</taxon>
    </lineage>
</organism>
<dbReference type="AlphaFoldDB" id="A0A1W2DB35"/>